<evidence type="ECO:0000256" key="1">
    <source>
        <dbReference type="SAM" id="MobiDB-lite"/>
    </source>
</evidence>
<accession>A0AAD7NNF9</accession>
<organism evidence="2 3">
    <name type="scientific">Mycena metata</name>
    <dbReference type="NCBI Taxonomy" id="1033252"/>
    <lineage>
        <taxon>Eukaryota</taxon>
        <taxon>Fungi</taxon>
        <taxon>Dikarya</taxon>
        <taxon>Basidiomycota</taxon>
        <taxon>Agaricomycotina</taxon>
        <taxon>Agaricomycetes</taxon>
        <taxon>Agaricomycetidae</taxon>
        <taxon>Agaricales</taxon>
        <taxon>Marasmiineae</taxon>
        <taxon>Mycenaceae</taxon>
        <taxon>Mycena</taxon>
    </lineage>
</organism>
<evidence type="ECO:0000313" key="3">
    <source>
        <dbReference type="Proteomes" id="UP001215598"/>
    </source>
</evidence>
<dbReference type="AlphaFoldDB" id="A0AAD7NNF9"/>
<sequence length="309" mass="34675">MNSQAKLPLELEQTVFEYATESESAILSLSRVAHRVHTWLEPLLYTTLRLDTRTRVAAFFEHHANPSPSVASAHQLARHRDSAVAGFLRACPGIKGLSLIGDNVSARLLPVLRNLRVERLTINIGELFHTEASPRNDDTETDKEQEEKSEPEEESRLLSFAYPLFSSVTHLDINDDFDVEDPEPEELEWLTNLSTLPALTHLAFSSPPNPEIVGTVLRSCPDIRFLVIPFSAMEAQMASEYAKFVAEDAGSDGWLVVATYADYYADWEAGARGREDVWVRAEKFVAAKKRGEIEKDDYLLDRASIEGED</sequence>
<comment type="caution">
    <text evidence="2">The sequence shown here is derived from an EMBL/GenBank/DDBJ whole genome shotgun (WGS) entry which is preliminary data.</text>
</comment>
<evidence type="ECO:0000313" key="2">
    <source>
        <dbReference type="EMBL" id="KAJ7768957.1"/>
    </source>
</evidence>
<gene>
    <name evidence="2" type="ORF">B0H16DRAFT_1781208</name>
</gene>
<name>A0AAD7NNF9_9AGAR</name>
<proteinExistence type="predicted"/>
<feature type="region of interest" description="Disordered" evidence="1">
    <location>
        <begin position="131"/>
        <end position="155"/>
    </location>
</feature>
<feature type="compositionally biased region" description="Acidic residues" evidence="1">
    <location>
        <begin position="139"/>
        <end position="153"/>
    </location>
</feature>
<dbReference type="Proteomes" id="UP001215598">
    <property type="component" value="Unassembled WGS sequence"/>
</dbReference>
<reference evidence="2" key="1">
    <citation type="submission" date="2023-03" db="EMBL/GenBank/DDBJ databases">
        <title>Massive genome expansion in bonnet fungi (Mycena s.s.) driven by repeated elements and novel gene families across ecological guilds.</title>
        <authorList>
            <consortium name="Lawrence Berkeley National Laboratory"/>
            <person name="Harder C.B."/>
            <person name="Miyauchi S."/>
            <person name="Viragh M."/>
            <person name="Kuo A."/>
            <person name="Thoen E."/>
            <person name="Andreopoulos B."/>
            <person name="Lu D."/>
            <person name="Skrede I."/>
            <person name="Drula E."/>
            <person name="Henrissat B."/>
            <person name="Morin E."/>
            <person name="Kohler A."/>
            <person name="Barry K."/>
            <person name="LaButti K."/>
            <person name="Morin E."/>
            <person name="Salamov A."/>
            <person name="Lipzen A."/>
            <person name="Mereny Z."/>
            <person name="Hegedus B."/>
            <person name="Baldrian P."/>
            <person name="Stursova M."/>
            <person name="Weitz H."/>
            <person name="Taylor A."/>
            <person name="Grigoriev I.V."/>
            <person name="Nagy L.G."/>
            <person name="Martin F."/>
            <person name="Kauserud H."/>
        </authorList>
    </citation>
    <scope>NUCLEOTIDE SEQUENCE</scope>
    <source>
        <strain evidence="2">CBHHK182m</strain>
    </source>
</reference>
<protein>
    <submittedName>
        <fullName evidence="2">Uncharacterized protein</fullName>
    </submittedName>
</protein>
<dbReference type="EMBL" id="JARKIB010000019">
    <property type="protein sequence ID" value="KAJ7768957.1"/>
    <property type="molecule type" value="Genomic_DNA"/>
</dbReference>
<keyword evidence="3" id="KW-1185">Reference proteome</keyword>